<dbReference type="HOGENOM" id="CLU_018982_1_0_1"/>
<dbReference type="Proteomes" id="UP000000709">
    <property type="component" value="Unassembled WGS sequence"/>
</dbReference>
<proteinExistence type="predicted"/>
<dbReference type="GO" id="GO:0005886">
    <property type="term" value="C:plasma membrane"/>
    <property type="evidence" value="ECO:0007669"/>
    <property type="project" value="TreeGrafter"/>
</dbReference>
<dbReference type="OrthoDB" id="2333384at2759"/>
<dbReference type="GO" id="GO:0070086">
    <property type="term" value="P:ubiquitin-dependent endocytosis"/>
    <property type="evidence" value="ECO:0007669"/>
    <property type="project" value="TreeGrafter"/>
</dbReference>
<evidence type="ECO:0000259" key="2">
    <source>
        <dbReference type="SMART" id="SM01017"/>
    </source>
</evidence>
<dbReference type="EMBL" id="GL996501">
    <property type="protein sequence ID" value="EGW33260.1"/>
    <property type="molecule type" value="Genomic_DNA"/>
</dbReference>
<keyword evidence="4" id="KW-1185">Reference proteome</keyword>
<feature type="compositionally biased region" description="Low complexity" evidence="1">
    <location>
        <begin position="485"/>
        <end position="510"/>
    </location>
</feature>
<evidence type="ECO:0000313" key="4">
    <source>
        <dbReference type="Proteomes" id="UP000000709"/>
    </source>
</evidence>
<dbReference type="Pfam" id="PF02752">
    <property type="entry name" value="Arrestin_C"/>
    <property type="match status" value="1"/>
</dbReference>
<gene>
    <name evidence="3" type="ORF">SPAPADRAFT_60600</name>
</gene>
<dbReference type="GO" id="GO:0005829">
    <property type="term" value="C:cytosol"/>
    <property type="evidence" value="ECO:0007669"/>
    <property type="project" value="TreeGrafter"/>
</dbReference>
<dbReference type="KEGG" id="spaa:SPAPADRAFT_60600"/>
<dbReference type="PANTHER" id="PTHR11188">
    <property type="entry name" value="ARRESTIN DOMAIN CONTAINING PROTEIN"/>
    <property type="match status" value="1"/>
</dbReference>
<dbReference type="GO" id="GO:0031625">
    <property type="term" value="F:ubiquitin protein ligase binding"/>
    <property type="evidence" value="ECO:0007669"/>
    <property type="project" value="TreeGrafter"/>
</dbReference>
<sequence>MLTPGNYEIPFSAILPGNIPESIEGLPGCSSIYRLEATIDRGKFHSSIVAKKRVRVIRTLTTDAVELSETMAVDNTWPQKVEYSLSCPMKAIAIGSGTPVSVMIVPLLKGLQLGDIKIQLVEMYSYVGYFPPVHSGERIVCQKKVPKPNPDALDLDKWEVETFLKVPASLSKCTQDVDLLTHVKVKHKLKFNIALINPDGHTSELRASLPVQLFISPFVSIRSIPDEETSSEDESQEVLFANSESQLSLASLHSNSSSHTSLTGLVAPPLYEQHIYDRLWSDVSPIETPVTSGATTPRAIRPAASSGSSSGGSDLHQFSMSPLDSNLLTENLRLLSLQRQSQEDNTFNGPSSPPNNASSSPLRIPAPTHTRDRATFNLDGDDYFARRPPARSPLHQSYINDHPSPIMSPPVHLSRVPSEANMSTNVSAEDLLQIPSYTQAIKGDITDDLAPAYEPPLPGSNIDLASANKRFEDLHKRTPISMTPTSSSLRASGRSSAGTSPSPSQSRGSSLVNLAGYFSHARSNGGSSTNLASLNEHTRSDNVGSKMSNSGMADRATLVNFHNMSFRKKDKK</sequence>
<dbReference type="FunCoup" id="G3ALL7">
    <property type="interactions" value="103"/>
</dbReference>
<feature type="region of interest" description="Disordered" evidence="1">
    <location>
        <begin position="476"/>
        <end position="510"/>
    </location>
</feature>
<dbReference type="eggNOG" id="KOG3780">
    <property type="taxonomic scope" value="Eukaryota"/>
</dbReference>
<dbReference type="STRING" id="619300.G3ALL7"/>
<name>G3ALL7_SPAPN</name>
<dbReference type="InterPro" id="IPR050357">
    <property type="entry name" value="Arrestin_domain-protein"/>
</dbReference>
<reference evidence="3 4" key="1">
    <citation type="journal article" date="2011" name="Proc. Natl. Acad. Sci. U.S.A.">
        <title>Comparative genomics of xylose-fermenting fungi for enhanced biofuel production.</title>
        <authorList>
            <person name="Wohlbach D.J."/>
            <person name="Kuo A."/>
            <person name="Sato T.K."/>
            <person name="Potts K.M."/>
            <person name="Salamov A.A."/>
            <person name="LaButti K.M."/>
            <person name="Sun H."/>
            <person name="Clum A."/>
            <person name="Pangilinan J.L."/>
            <person name="Lindquist E.A."/>
            <person name="Lucas S."/>
            <person name="Lapidus A."/>
            <person name="Jin M."/>
            <person name="Gunawan C."/>
            <person name="Balan V."/>
            <person name="Dale B.E."/>
            <person name="Jeffries T.W."/>
            <person name="Zinkel R."/>
            <person name="Barry K.W."/>
            <person name="Grigoriev I.V."/>
            <person name="Gasch A.P."/>
        </authorList>
    </citation>
    <scope>NUCLEOTIDE SEQUENCE [LARGE SCALE GENOMIC DNA]</scope>
    <source>
        <strain evidence="4">NRRL Y-27907 / 11-Y1</strain>
    </source>
</reference>
<dbReference type="GO" id="GO:0030674">
    <property type="term" value="F:protein-macromolecule adaptor activity"/>
    <property type="evidence" value="ECO:0007669"/>
    <property type="project" value="TreeGrafter"/>
</dbReference>
<evidence type="ECO:0000256" key="1">
    <source>
        <dbReference type="SAM" id="MobiDB-lite"/>
    </source>
</evidence>
<evidence type="ECO:0000313" key="3">
    <source>
        <dbReference type="EMBL" id="EGW33260.1"/>
    </source>
</evidence>
<feature type="region of interest" description="Disordered" evidence="1">
    <location>
        <begin position="290"/>
        <end position="318"/>
    </location>
</feature>
<accession>G3ALL7</accession>
<organism evidence="4">
    <name type="scientific">Spathaspora passalidarum (strain NRRL Y-27907 / 11-Y1)</name>
    <dbReference type="NCBI Taxonomy" id="619300"/>
    <lineage>
        <taxon>Eukaryota</taxon>
        <taxon>Fungi</taxon>
        <taxon>Dikarya</taxon>
        <taxon>Ascomycota</taxon>
        <taxon>Saccharomycotina</taxon>
        <taxon>Pichiomycetes</taxon>
        <taxon>Debaryomycetaceae</taxon>
        <taxon>Spathaspora</taxon>
    </lineage>
</organism>
<feature type="domain" description="Arrestin C-terminal-like" evidence="2">
    <location>
        <begin position="77"/>
        <end position="218"/>
    </location>
</feature>
<dbReference type="Gene3D" id="2.60.40.640">
    <property type="match status" value="1"/>
</dbReference>
<feature type="region of interest" description="Disordered" evidence="1">
    <location>
        <begin position="340"/>
        <end position="381"/>
    </location>
</feature>
<dbReference type="SMART" id="SM01017">
    <property type="entry name" value="Arrestin_C"/>
    <property type="match status" value="1"/>
</dbReference>
<dbReference type="PANTHER" id="PTHR11188:SF17">
    <property type="entry name" value="FI21816P1"/>
    <property type="match status" value="1"/>
</dbReference>
<dbReference type="InterPro" id="IPR011022">
    <property type="entry name" value="Arrestin_C-like"/>
</dbReference>
<dbReference type="InterPro" id="IPR014752">
    <property type="entry name" value="Arrestin-like_C"/>
</dbReference>
<dbReference type="GeneID" id="18873484"/>
<dbReference type="AlphaFoldDB" id="G3ALL7"/>
<dbReference type="RefSeq" id="XP_007374775.1">
    <property type="nucleotide sequence ID" value="XM_007374713.1"/>
</dbReference>
<protein>
    <recommendedName>
        <fullName evidence="2">Arrestin C-terminal-like domain-containing protein</fullName>
    </recommendedName>
</protein>
<dbReference type="OMA" id="FINEPRS"/>
<dbReference type="InParanoid" id="G3ALL7"/>